<organism evidence="1">
    <name type="scientific">bioreactor metagenome</name>
    <dbReference type="NCBI Taxonomy" id="1076179"/>
    <lineage>
        <taxon>unclassified sequences</taxon>
        <taxon>metagenomes</taxon>
        <taxon>ecological metagenomes</taxon>
    </lineage>
</organism>
<dbReference type="EMBL" id="VSSQ01008950">
    <property type="protein sequence ID" value="MPM40301.1"/>
    <property type="molecule type" value="Genomic_DNA"/>
</dbReference>
<gene>
    <name evidence="1" type="ORF">SDC9_86941</name>
</gene>
<reference evidence="1" key="1">
    <citation type="submission" date="2019-08" db="EMBL/GenBank/DDBJ databases">
        <authorList>
            <person name="Kucharzyk K."/>
            <person name="Murdoch R.W."/>
            <person name="Higgins S."/>
            <person name="Loffler F."/>
        </authorList>
    </citation>
    <scope>NUCLEOTIDE SEQUENCE</scope>
</reference>
<accession>A0A644ZKB4</accession>
<dbReference type="AlphaFoldDB" id="A0A644ZKB4"/>
<protein>
    <submittedName>
        <fullName evidence="1">Uncharacterized protein</fullName>
    </submittedName>
</protein>
<name>A0A644ZKB4_9ZZZZ</name>
<comment type="caution">
    <text evidence="1">The sequence shown here is derived from an EMBL/GenBank/DDBJ whole genome shotgun (WGS) entry which is preliminary data.</text>
</comment>
<evidence type="ECO:0000313" key="1">
    <source>
        <dbReference type="EMBL" id="MPM40301.1"/>
    </source>
</evidence>
<sequence>MGNAVCPHLSQIVLDADCIWRSQTAGERLLAGVNSNGTDKAAFQTGMAEDLFKHIGYGCFAICSSHANDGKVMRRVAEKLG</sequence>
<proteinExistence type="predicted"/>